<feature type="compositionally biased region" description="Low complexity" evidence="9">
    <location>
        <begin position="108"/>
        <end position="122"/>
    </location>
</feature>
<gene>
    <name evidence="10" type="ORF">PCASD_01250</name>
</gene>
<feature type="region of interest" description="Disordered" evidence="9">
    <location>
        <begin position="712"/>
        <end position="875"/>
    </location>
</feature>
<dbReference type="AlphaFoldDB" id="A0A2N5VJ55"/>
<evidence type="ECO:0000256" key="1">
    <source>
        <dbReference type="ARBA" id="ARBA00004123"/>
    </source>
</evidence>
<dbReference type="Pfam" id="PF04410">
    <property type="entry name" value="Gar1"/>
    <property type="match status" value="1"/>
</dbReference>
<evidence type="ECO:0000256" key="2">
    <source>
        <dbReference type="ARBA" id="ARBA00009801"/>
    </source>
</evidence>
<evidence type="ECO:0000313" key="10">
    <source>
        <dbReference type="EMBL" id="PLW50037.1"/>
    </source>
</evidence>
<dbReference type="Gene3D" id="2.40.10.230">
    <property type="entry name" value="Probable tRNA pseudouridine synthase domain"/>
    <property type="match status" value="1"/>
</dbReference>
<keyword evidence="6" id="KW-0597">Phosphoprotein</keyword>
<feature type="region of interest" description="Disordered" evidence="9">
    <location>
        <begin position="170"/>
        <end position="234"/>
    </location>
</feature>
<evidence type="ECO:0000256" key="5">
    <source>
        <dbReference type="ARBA" id="ARBA00022552"/>
    </source>
</evidence>
<feature type="compositionally biased region" description="Polar residues" evidence="9">
    <location>
        <begin position="135"/>
        <end position="153"/>
    </location>
</feature>
<feature type="compositionally biased region" description="Acidic residues" evidence="9">
    <location>
        <begin position="257"/>
        <end position="270"/>
    </location>
</feature>
<dbReference type="SUPFAM" id="SSF50447">
    <property type="entry name" value="Translation proteins"/>
    <property type="match status" value="1"/>
</dbReference>
<dbReference type="PANTHER" id="PTHR31633">
    <property type="entry name" value="H/ACA RIBONUCLEOPROTEIN COMPLEX NON-CORE SUBUNIT NAF1"/>
    <property type="match status" value="1"/>
</dbReference>
<dbReference type="InterPro" id="IPR007504">
    <property type="entry name" value="H/ACA_rnp_Gar1/Naf1"/>
</dbReference>
<keyword evidence="7" id="KW-0694">RNA-binding</keyword>
<proteinExistence type="inferred from homology"/>
<dbReference type="PANTHER" id="PTHR31633:SF1">
    <property type="entry name" value="H_ACA RIBONUCLEOPROTEIN COMPLEX NON-CORE SUBUNIT NAF1"/>
    <property type="match status" value="1"/>
</dbReference>
<dbReference type="EMBL" id="PGCI01000013">
    <property type="protein sequence ID" value="PLW50037.1"/>
    <property type="molecule type" value="Genomic_DNA"/>
</dbReference>
<dbReference type="InterPro" id="IPR040309">
    <property type="entry name" value="Naf1"/>
</dbReference>
<protein>
    <recommendedName>
        <fullName evidence="3">H/ACA ribonucleoprotein complex non-core subunit NAF1</fullName>
    </recommendedName>
</protein>
<evidence type="ECO:0000256" key="7">
    <source>
        <dbReference type="ARBA" id="ARBA00022884"/>
    </source>
</evidence>
<organism evidence="10 11">
    <name type="scientific">Puccinia coronata f. sp. avenae</name>
    <dbReference type="NCBI Taxonomy" id="200324"/>
    <lineage>
        <taxon>Eukaryota</taxon>
        <taxon>Fungi</taxon>
        <taxon>Dikarya</taxon>
        <taxon>Basidiomycota</taxon>
        <taxon>Pucciniomycotina</taxon>
        <taxon>Pucciniomycetes</taxon>
        <taxon>Pucciniales</taxon>
        <taxon>Pucciniaceae</taxon>
        <taxon>Puccinia</taxon>
    </lineage>
</organism>
<dbReference type="InterPro" id="IPR038664">
    <property type="entry name" value="Gar1/Naf1_Cbf5-bd_sf"/>
</dbReference>
<keyword evidence="4" id="KW-0690">Ribosome biogenesis</keyword>
<evidence type="ECO:0000256" key="9">
    <source>
        <dbReference type="SAM" id="MobiDB-lite"/>
    </source>
</evidence>
<feature type="compositionally biased region" description="Polar residues" evidence="9">
    <location>
        <begin position="769"/>
        <end position="778"/>
    </location>
</feature>
<evidence type="ECO:0000256" key="6">
    <source>
        <dbReference type="ARBA" id="ARBA00022553"/>
    </source>
</evidence>
<feature type="compositionally biased region" description="Low complexity" evidence="9">
    <location>
        <begin position="1006"/>
        <end position="1039"/>
    </location>
</feature>
<dbReference type="GO" id="GO:0001522">
    <property type="term" value="P:pseudouridine synthesis"/>
    <property type="evidence" value="ECO:0007669"/>
    <property type="project" value="InterPro"/>
</dbReference>
<feature type="compositionally biased region" description="Polar residues" evidence="9">
    <location>
        <begin position="493"/>
        <end position="503"/>
    </location>
</feature>
<feature type="compositionally biased region" description="Polar residues" evidence="9">
    <location>
        <begin position="531"/>
        <end position="544"/>
    </location>
</feature>
<reference evidence="10 11" key="1">
    <citation type="submission" date="2017-11" db="EMBL/GenBank/DDBJ databases">
        <title>De novo assembly and phasing of dikaryotic genomes from two isolates of Puccinia coronata f. sp. avenae, the causal agent of oat crown rust.</title>
        <authorList>
            <person name="Miller M.E."/>
            <person name="Zhang Y."/>
            <person name="Omidvar V."/>
            <person name="Sperschneider J."/>
            <person name="Schwessinger B."/>
            <person name="Raley C."/>
            <person name="Palmer J.M."/>
            <person name="Garnica D."/>
            <person name="Upadhyaya N."/>
            <person name="Rathjen J."/>
            <person name="Taylor J.M."/>
            <person name="Park R.F."/>
            <person name="Dodds P.N."/>
            <person name="Hirsch C.D."/>
            <person name="Kianian S.F."/>
            <person name="Figueroa M."/>
        </authorList>
    </citation>
    <scope>NUCLEOTIDE SEQUENCE [LARGE SCALE GENOMIC DNA]</scope>
    <source>
        <strain evidence="10">12SD80</strain>
    </source>
</reference>
<dbReference type="GO" id="GO:0005634">
    <property type="term" value="C:nucleus"/>
    <property type="evidence" value="ECO:0007669"/>
    <property type="project" value="UniProtKB-SubCell"/>
</dbReference>
<feature type="compositionally biased region" description="Low complexity" evidence="9">
    <location>
        <begin position="800"/>
        <end position="809"/>
    </location>
</feature>
<keyword evidence="5" id="KW-0698">rRNA processing</keyword>
<dbReference type="GO" id="GO:0003723">
    <property type="term" value="F:RNA binding"/>
    <property type="evidence" value="ECO:0007669"/>
    <property type="project" value="UniProtKB-KW"/>
</dbReference>
<feature type="region of interest" description="Disordered" evidence="9">
    <location>
        <begin position="257"/>
        <end position="308"/>
    </location>
</feature>
<dbReference type="GO" id="GO:0005732">
    <property type="term" value="C:sno(s)RNA-containing ribonucleoprotein complex"/>
    <property type="evidence" value="ECO:0007669"/>
    <property type="project" value="InterPro"/>
</dbReference>
<feature type="compositionally biased region" description="Polar residues" evidence="9">
    <location>
        <begin position="844"/>
        <end position="875"/>
    </location>
</feature>
<keyword evidence="8" id="KW-0539">Nucleus</keyword>
<feature type="region of interest" description="Disordered" evidence="9">
    <location>
        <begin position="1"/>
        <end position="157"/>
    </location>
</feature>
<feature type="compositionally biased region" description="Polar residues" evidence="9">
    <location>
        <begin position="24"/>
        <end position="41"/>
    </location>
</feature>
<evidence type="ECO:0000256" key="8">
    <source>
        <dbReference type="ARBA" id="ARBA00023242"/>
    </source>
</evidence>
<feature type="compositionally biased region" description="Basic residues" evidence="9">
    <location>
        <begin position="724"/>
        <end position="733"/>
    </location>
</feature>
<comment type="similarity">
    <text evidence="2">Belongs to the NAF1 family.</text>
</comment>
<feature type="compositionally biased region" description="Acidic residues" evidence="9">
    <location>
        <begin position="176"/>
        <end position="187"/>
    </location>
</feature>
<dbReference type="InterPro" id="IPR009000">
    <property type="entry name" value="Transl_B-barrel_sf"/>
</dbReference>
<evidence type="ECO:0000256" key="3">
    <source>
        <dbReference type="ARBA" id="ARBA00021438"/>
    </source>
</evidence>
<feature type="compositionally biased region" description="Polar residues" evidence="9">
    <location>
        <begin position="281"/>
        <end position="297"/>
    </location>
</feature>
<comment type="subcellular location">
    <subcellularLocation>
        <location evidence="1">Nucleus</location>
    </subcellularLocation>
</comment>
<feature type="compositionally biased region" description="Polar residues" evidence="9">
    <location>
        <begin position="49"/>
        <end position="95"/>
    </location>
</feature>
<name>A0A2N5VJ55_9BASI</name>
<feature type="compositionally biased region" description="Polar residues" evidence="9">
    <location>
        <begin position="734"/>
        <end position="743"/>
    </location>
</feature>
<dbReference type="GO" id="GO:0000493">
    <property type="term" value="P:box H/ACA snoRNP assembly"/>
    <property type="evidence" value="ECO:0007669"/>
    <property type="project" value="InterPro"/>
</dbReference>
<evidence type="ECO:0000256" key="4">
    <source>
        <dbReference type="ARBA" id="ARBA00022517"/>
    </source>
</evidence>
<dbReference type="Proteomes" id="UP000235392">
    <property type="component" value="Unassembled WGS sequence"/>
</dbReference>
<feature type="region of interest" description="Disordered" evidence="9">
    <location>
        <begin position="490"/>
        <end position="551"/>
    </location>
</feature>
<accession>A0A2N5VJ55</accession>
<sequence length="1059" mass="114774">MSGQLEGDHGPSPTPLGSVLAAGSPSQTSPEPNAQYDTSMDQMVKDVISKTTAQVHPSTSTAPTMPPNHFNQFQSPLAPQSHSIPSWNPPETSARQMYYVMPPPQIPPSSSLPKSTSSIDPSNRLPQDILHIIQSDFTGDSTDAQAQKDQNISRVAEELRVKVRLSRYRRVRDQLSDSEDEVGESSGDDTVNNSEENTLDQDLDDNIDPPDDDEADLIDGSGDEEEEREKNNKALAKLRMEIEQIIGIPQDAVLSEEVDTTATELGEEQESTIAEAPDEQTAIQVTGETQENPQTKPSGEAKGTAKSRTIEQLSVTANELIANLESKLSPNVTDGGSNEEERQKHNEALTKLRMEVEQVTGISHGASLSRGVEETVMVLDEEKESTKAKEADLQNGIQVIGGIEENSPTKPPGEAKDAASSLTTEQMLVTAKDLLAKMNSINSHNKSQGISPIAAPQKLPATCPNEEPSANIQIATPTSPSATIMAVVKPDQPGSSTLANPQVTKPRKKPPPKKSMAKEVDSGDESEDAGQGTNVTLEGPTTANELKEPPPEITEVPFTRVSDEAIDSISPFGSITSLIGHVLVIQGMAGLGYDRVLDEGTVVCQKDGLVIGKIFETFGSVTNPHYSIRLPNHILTCKDRNNDEGLDLSAGSLLYYLPTHSNFVFTAELKAQPKGTDASNFFDEEPENADEIEFSDDEAEAAYRQACKFARKAARDSNGNPHRNQPRGHHSKQQQRNSVQVSENGRRMFVKVTPDHLNYGADDGDTEGRSGTVNSDYSILQRPGGPPESNDKSTPTSLKSANRQSSAQRSRGKKRGTVGRDRNSRRPPPRQSHPSTSQPGNGAAASSNHPTGNQSPGLQPRGTTNPGITNQSAFLNPESNDAQAQTNDQGSVMMAPAQMNMNLTGPMASTTHPQDMYSSSSYTSMWNTPNGVPPVQNQMMIPMMMSYASHAGIPSYNPHLPSAPAPSISSLNPVFQFGASQNFQDTNHFGYPNQLPSQQIPGYNLPSHPSFQFLQQQQMQSQHIQFQSQQTQNNQPPHHASSPDDPNLGHYNPWFYRPS</sequence>
<feature type="compositionally biased region" description="Acidic residues" evidence="9">
    <location>
        <begin position="197"/>
        <end position="227"/>
    </location>
</feature>
<evidence type="ECO:0000313" key="11">
    <source>
        <dbReference type="Proteomes" id="UP000235392"/>
    </source>
</evidence>
<feature type="region of interest" description="Disordered" evidence="9">
    <location>
        <begin position="987"/>
        <end position="1059"/>
    </location>
</feature>
<comment type="caution">
    <text evidence="10">The sequence shown here is derived from an EMBL/GenBank/DDBJ whole genome shotgun (WGS) entry which is preliminary data.</text>
</comment>
<dbReference type="GO" id="GO:0006364">
    <property type="term" value="P:rRNA processing"/>
    <property type="evidence" value="ECO:0007669"/>
    <property type="project" value="UniProtKB-KW"/>
</dbReference>